<dbReference type="PANTHER" id="PTHR36115">
    <property type="entry name" value="PROLINE-RICH ANTIGEN HOMOLOG-RELATED"/>
    <property type="match status" value="1"/>
</dbReference>
<dbReference type="RefSeq" id="WP_344539810.1">
    <property type="nucleotide sequence ID" value="NZ_BAAATD010000002.1"/>
</dbReference>
<dbReference type="Pfam" id="PF06271">
    <property type="entry name" value="RDD"/>
    <property type="match status" value="1"/>
</dbReference>
<evidence type="ECO:0000256" key="2">
    <source>
        <dbReference type="ARBA" id="ARBA00022475"/>
    </source>
</evidence>
<keyword evidence="2" id="KW-1003">Cell membrane</keyword>
<sequence length="177" mass="18993">MSTPGWTPAPHPWADPRYAPPPAPRPADFGKRFAARLLDLVFAGLLTVIVNLVIVGVGEAAGFEWVYLLAANMIVLPILYEAVQLGAWHTTLGKRVVGLTVVRTGDGAPVGWARAGGRALLMSPYFSLFLALMVIPLVSLVWMLADAPERRGLHGRATGTTVLDTRPPQPVYASPGY</sequence>
<feature type="domain" description="RDD" evidence="8">
    <location>
        <begin position="27"/>
        <end position="156"/>
    </location>
</feature>
<keyword evidence="3 7" id="KW-0812">Transmembrane</keyword>
<feature type="transmembrane region" description="Helical" evidence="7">
    <location>
        <begin position="65"/>
        <end position="83"/>
    </location>
</feature>
<evidence type="ECO:0000256" key="7">
    <source>
        <dbReference type="SAM" id="Phobius"/>
    </source>
</evidence>
<keyword evidence="5 7" id="KW-0472">Membrane</keyword>
<evidence type="ECO:0000313" key="9">
    <source>
        <dbReference type="EMBL" id="GAA2586948.1"/>
    </source>
</evidence>
<comment type="subcellular location">
    <subcellularLocation>
        <location evidence="1">Cell membrane</location>
        <topology evidence="1">Multi-pass membrane protein</topology>
    </subcellularLocation>
</comment>
<protein>
    <recommendedName>
        <fullName evidence="8">RDD domain-containing protein</fullName>
    </recommendedName>
</protein>
<evidence type="ECO:0000313" key="10">
    <source>
        <dbReference type="Proteomes" id="UP001501509"/>
    </source>
</evidence>
<dbReference type="InterPro" id="IPR010432">
    <property type="entry name" value="RDD"/>
</dbReference>
<proteinExistence type="predicted"/>
<feature type="region of interest" description="Disordered" evidence="6">
    <location>
        <begin position="156"/>
        <end position="177"/>
    </location>
</feature>
<evidence type="ECO:0000256" key="6">
    <source>
        <dbReference type="SAM" id="MobiDB-lite"/>
    </source>
</evidence>
<dbReference type="Proteomes" id="UP001501509">
    <property type="component" value="Unassembled WGS sequence"/>
</dbReference>
<dbReference type="InterPro" id="IPR051791">
    <property type="entry name" value="Pra-immunoreactive"/>
</dbReference>
<evidence type="ECO:0000256" key="4">
    <source>
        <dbReference type="ARBA" id="ARBA00022989"/>
    </source>
</evidence>
<dbReference type="PANTHER" id="PTHR36115:SF4">
    <property type="entry name" value="MEMBRANE PROTEIN"/>
    <property type="match status" value="1"/>
</dbReference>
<comment type="caution">
    <text evidence="9">The sequence shown here is derived from an EMBL/GenBank/DDBJ whole genome shotgun (WGS) entry which is preliminary data.</text>
</comment>
<keyword evidence="10" id="KW-1185">Reference proteome</keyword>
<evidence type="ECO:0000259" key="8">
    <source>
        <dbReference type="Pfam" id="PF06271"/>
    </source>
</evidence>
<accession>A0ABN3PIC5</accession>
<feature type="transmembrane region" description="Helical" evidence="7">
    <location>
        <begin position="40"/>
        <end position="58"/>
    </location>
</feature>
<organism evidence="9 10">
    <name type="scientific">Actinomadura fulvescens</name>
    <dbReference type="NCBI Taxonomy" id="46160"/>
    <lineage>
        <taxon>Bacteria</taxon>
        <taxon>Bacillati</taxon>
        <taxon>Actinomycetota</taxon>
        <taxon>Actinomycetes</taxon>
        <taxon>Streptosporangiales</taxon>
        <taxon>Thermomonosporaceae</taxon>
        <taxon>Actinomadura</taxon>
    </lineage>
</organism>
<keyword evidence="4 7" id="KW-1133">Transmembrane helix</keyword>
<feature type="transmembrane region" description="Helical" evidence="7">
    <location>
        <begin position="125"/>
        <end position="145"/>
    </location>
</feature>
<evidence type="ECO:0000256" key="1">
    <source>
        <dbReference type="ARBA" id="ARBA00004651"/>
    </source>
</evidence>
<gene>
    <name evidence="9" type="ORF">GCM10010411_19670</name>
</gene>
<reference evidence="9 10" key="1">
    <citation type="journal article" date="2019" name="Int. J. Syst. Evol. Microbiol.">
        <title>The Global Catalogue of Microorganisms (GCM) 10K type strain sequencing project: providing services to taxonomists for standard genome sequencing and annotation.</title>
        <authorList>
            <consortium name="The Broad Institute Genomics Platform"/>
            <consortium name="The Broad Institute Genome Sequencing Center for Infectious Disease"/>
            <person name="Wu L."/>
            <person name="Ma J."/>
        </authorList>
    </citation>
    <scope>NUCLEOTIDE SEQUENCE [LARGE SCALE GENOMIC DNA]</scope>
    <source>
        <strain evidence="9 10">JCM 6833</strain>
    </source>
</reference>
<evidence type="ECO:0000256" key="5">
    <source>
        <dbReference type="ARBA" id="ARBA00023136"/>
    </source>
</evidence>
<dbReference type="EMBL" id="BAAATD010000002">
    <property type="protein sequence ID" value="GAA2586948.1"/>
    <property type="molecule type" value="Genomic_DNA"/>
</dbReference>
<name>A0ABN3PIC5_9ACTN</name>
<evidence type="ECO:0000256" key="3">
    <source>
        <dbReference type="ARBA" id="ARBA00022692"/>
    </source>
</evidence>